<dbReference type="CDD" id="cd08646">
    <property type="entry name" value="FMT_core_Met-tRNA-FMT_N"/>
    <property type="match status" value="1"/>
</dbReference>
<dbReference type="HAMAP" id="MF_00182">
    <property type="entry name" value="Formyl_trans"/>
    <property type="match status" value="1"/>
</dbReference>
<dbReference type="SUPFAM" id="SSF53328">
    <property type="entry name" value="Formyltransferase"/>
    <property type="match status" value="1"/>
</dbReference>
<evidence type="ECO:0000256" key="1">
    <source>
        <dbReference type="ARBA" id="ARBA00010699"/>
    </source>
</evidence>
<dbReference type="InterPro" id="IPR036477">
    <property type="entry name" value="Formyl_transf_N_sf"/>
</dbReference>
<comment type="caution">
    <text evidence="7">The sequence shown here is derived from an EMBL/GenBank/DDBJ whole genome shotgun (WGS) entry which is preliminary data.</text>
</comment>
<evidence type="ECO:0000259" key="6">
    <source>
        <dbReference type="Pfam" id="PF02911"/>
    </source>
</evidence>
<dbReference type="Pfam" id="PF02911">
    <property type="entry name" value="Formyl_trans_C"/>
    <property type="match status" value="1"/>
</dbReference>
<dbReference type="EMBL" id="LMVO01000045">
    <property type="protein sequence ID" value="PAV08652.1"/>
    <property type="molecule type" value="Genomic_DNA"/>
</dbReference>
<evidence type="ECO:0000313" key="8">
    <source>
        <dbReference type="Proteomes" id="UP000243820"/>
    </source>
</evidence>
<sequence>MRVLFMGTPEYALSSLRAVSAEHEIVGILTRADKPNRRGNKVEFSPVKVFALEHGIPVFQPEDMKDPALFEQLKALSPDISVVVAFGMMIPDAIIDLPKYNTINLHGSLLPKYRGAAPMQYSVLNGDCETGVSIMYVASRLDAGDVILSKSVPLGENETYGEVHDHLADLGAQALTEALTLIVSGEVTRTPQDEAKVTFAPSISKEECVIDWTLPAATVHNRIRGLSPIPGANTRLPDGKLLKIYRSEKVSGEYAGEPGEIVGLIKKKGPVVMTGDGAVCILSAKPEGKREMPGFEIVNGHYLNVGDRL</sequence>
<dbReference type="InterPro" id="IPR002376">
    <property type="entry name" value="Formyl_transf_N"/>
</dbReference>
<proteinExistence type="inferred from homology"/>
<dbReference type="PANTHER" id="PTHR11138">
    <property type="entry name" value="METHIONYL-TRNA FORMYLTRANSFERASE"/>
    <property type="match status" value="1"/>
</dbReference>
<evidence type="ECO:0000256" key="3">
    <source>
        <dbReference type="ARBA" id="ARBA00022679"/>
    </source>
</evidence>
<dbReference type="Gene3D" id="3.40.50.12230">
    <property type="match status" value="1"/>
</dbReference>
<dbReference type="EC" id="2.1.2.9" evidence="2"/>
<evidence type="ECO:0000259" key="5">
    <source>
        <dbReference type="Pfam" id="PF00551"/>
    </source>
</evidence>
<reference evidence="7 8" key="1">
    <citation type="journal article" date="2017" name="BMC Genomics">
        <title>Genomic analysis of methanogenic archaea reveals a shift towards energy conservation.</title>
        <authorList>
            <person name="Gilmore S.P."/>
            <person name="Henske J.K."/>
            <person name="Sexton J.A."/>
            <person name="Solomon K.V."/>
            <person name="Seppala S."/>
            <person name="Yoo J.I."/>
            <person name="Huyett L.M."/>
            <person name="Pressman A."/>
            <person name="Cogan J.Z."/>
            <person name="Kivenson V."/>
            <person name="Peng X."/>
            <person name="Tan Y."/>
            <person name="Valentine D.L."/>
            <person name="O'Malley M.A."/>
        </authorList>
    </citation>
    <scope>NUCLEOTIDE SEQUENCE [LARGE SCALE GENOMIC DNA]</scope>
    <source>
        <strain evidence="7 8">XII</strain>
    </source>
</reference>
<dbReference type="CDD" id="cd08704">
    <property type="entry name" value="Met_tRNA_FMT_C"/>
    <property type="match status" value="1"/>
</dbReference>
<dbReference type="InterPro" id="IPR041711">
    <property type="entry name" value="Met-tRNA-FMT_N"/>
</dbReference>
<dbReference type="GO" id="GO:0004479">
    <property type="term" value="F:methionyl-tRNA formyltransferase activity"/>
    <property type="evidence" value="ECO:0007669"/>
    <property type="project" value="UniProtKB-EC"/>
</dbReference>
<organism evidence="7 8">
    <name type="scientific">Methanocorpusculum parvum</name>
    <dbReference type="NCBI Taxonomy" id="2193"/>
    <lineage>
        <taxon>Archaea</taxon>
        <taxon>Methanobacteriati</taxon>
        <taxon>Methanobacteriota</taxon>
        <taxon>Stenosarchaea group</taxon>
        <taxon>Methanomicrobia</taxon>
        <taxon>Methanomicrobiales</taxon>
        <taxon>Methanocorpusculaceae</taxon>
        <taxon>Methanocorpusculum</taxon>
    </lineage>
</organism>
<gene>
    <name evidence="7" type="ORF">ASJ83_03545</name>
</gene>
<dbReference type="AlphaFoldDB" id="A0AAX0Q5Z3"/>
<dbReference type="GO" id="GO:0005829">
    <property type="term" value="C:cytosol"/>
    <property type="evidence" value="ECO:0007669"/>
    <property type="project" value="TreeGrafter"/>
</dbReference>
<accession>A0AAX0Q5Z3</accession>
<dbReference type="InterPro" id="IPR005793">
    <property type="entry name" value="Formyl_trans_C"/>
</dbReference>
<keyword evidence="8" id="KW-1185">Reference proteome</keyword>
<dbReference type="SUPFAM" id="SSF50486">
    <property type="entry name" value="FMT C-terminal domain-like"/>
    <property type="match status" value="1"/>
</dbReference>
<dbReference type="Pfam" id="PF00551">
    <property type="entry name" value="Formyl_trans_N"/>
    <property type="match status" value="1"/>
</dbReference>
<evidence type="ECO:0000256" key="2">
    <source>
        <dbReference type="ARBA" id="ARBA00012261"/>
    </source>
</evidence>
<dbReference type="InterPro" id="IPR044135">
    <property type="entry name" value="Met-tRNA-FMT_C"/>
</dbReference>
<dbReference type="NCBIfam" id="TIGR00460">
    <property type="entry name" value="fmt"/>
    <property type="match status" value="1"/>
</dbReference>
<comment type="similarity">
    <text evidence="1">Belongs to the Fmt family.</text>
</comment>
<evidence type="ECO:0000313" key="7">
    <source>
        <dbReference type="EMBL" id="PAV08652.1"/>
    </source>
</evidence>
<evidence type="ECO:0000256" key="4">
    <source>
        <dbReference type="ARBA" id="ARBA00022917"/>
    </source>
</evidence>
<feature type="domain" description="Formyl transferase N-terminal" evidence="5">
    <location>
        <begin position="7"/>
        <end position="179"/>
    </location>
</feature>
<dbReference type="InterPro" id="IPR011034">
    <property type="entry name" value="Formyl_transferase-like_C_sf"/>
</dbReference>
<protein>
    <recommendedName>
        <fullName evidence="2">methionyl-tRNA formyltransferase</fullName>
        <ecNumber evidence="2">2.1.2.9</ecNumber>
    </recommendedName>
</protein>
<dbReference type="RefSeq" id="WP_095642548.1">
    <property type="nucleotide sequence ID" value="NZ_LMVO01000045.1"/>
</dbReference>
<dbReference type="InterPro" id="IPR005794">
    <property type="entry name" value="Fmt"/>
</dbReference>
<keyword evidence="4" id="KW-0648">Protein biosynthesis</keyword>
<feature type="domain" description="Formyl transferase C-terminal" evidence="6">
    <location>
        <begin position="203"/>
        <end position="301"/>
    </location>
</feature>
<keyword evidence="3" id="KW-0808">Transferase</keyword>
<name>A0AAX0Q5Z3_9EURY</name>
<dbReference type="Proteomes" id="UP000243820">
    <property type="component" value="Unassembled WGS sequence"/>
</dbReference>
<dbReference type="PANTHER" id="PTHR11138:SF5">
    <property type="entry name" value="METHIONYL-TRNA FORMYLTRANSFERASE, MITOCHONDRIAL"/>
    <property type="match status" value="1"/>
</dbReference>